<gene>
    <name evidence="1" type="ORF">SAMN02745941_00365</name>
</gene>
<evidence type="ECO:0008006" key="3">
    <source>
        <dbReference type="Google" id="ProtNLM"/>
    </source>
</evidence>
<sequence>MAGTAGEKIVLGSGKLYTTEFTGTIPEDSTIEADGNLLGLIQGGATLEYKPTFYDTEDDLAIFKKSILTKEEVTLKSGIMTWNGKTLKKLSSTATVTEESGKRTVKIGGIGKQDGKKHLLRFVHEDKVDGNIRLTIVGTNQAGFSLAFQKDKETVIDAEYKALPLDNEGTLIIYEEEIPTTQQG</sequence>
<evidence type="ECO:0000313" key="1">
    <source>
        <dbReference type="EMBL" id="SHH56273.1"/>
    </source>
</evidence>
<accession>A0A1M5U0U7</accession>
<dbReference type="Proteomes" id="UP000184241">
    <property type="component" value="Unassembled WGS sequence"/>
</dbReference>
<protein>
    <recommendedName>
        <fullName evidence="3">Phage tail tube protein</fullName>
    </recommendedName>
</protein>
<dbReference type="EMBL" id="FQXU01000003">
    <property type="protein sequence ID" value="SHH56273.1"/>
    <property type="molecule type" value="Genomic_DNA"/>
</dbReference>
<dbReference type="RefSeq" id="WP_073016097.1">
    <property type="nucleotide sequence ID" value="NZ_FQXU01000003.1"/>
</dbReference>
<name>A0A1M5U0U7_9CLOT</name>
<reference evidence="1 2" key="1">
    <citation type="submission" date="2016-11" db="EMBL/GenBank/DDBJ databases">
        <authorList>
            <person name="Jaros S."/>
            <person name="Januszkiewicz K."/>
            <person name="Wedrychowicz H."/>
        </authorList>
    </citation>
    <scope>NUCLEOTIDE SEQUENCE [LARGE SCALE GENOMIC DNA]</scope>
    <source>
        <strain evidence="1 2">DSM 6191</strain>
    </source>
</reference>
<dbReference type="AlphaFoldDB" id="A0A1M5U0U7"/>
<organism evidence="1 2">
    <name type="scientific">Clostridium intestinale DSM 6191</name>
    <dbReference type="NCBI Taxonomy" id="1121320"/>
    <lineage>
        <taxon>Bacteria</taxon>
        <taxon>Bacillati</taxon>
        <taxon>Bacillota</taxon>
        <taxon>Clostridia</taxon>
        <taxon>Eubacteriales</taxon>
        <taxon>Clostridiaceae</taxon>
        <taxon>Clostridium</taxon>
    </lineage>
</organism>
<proteinExistence type="predicted"/>
<evidence type="ECO:0000313" key="2">
    <source>
        <dbReference type="Proteomes" id="UP000184241"/>
    </source>
</evidence>